<dbReference type="PRINTS" id="PR00248">
    <property type="entry name" value="GPCRMGR"/>
</dbReference>
<dbReference type="InterPro" id="IPR028082">
    <property type="entry name" value="Peripla_BP_I"/>
</dbReference>
<proteinExistence type="predicted"/>
<dbReference type="GO" id="GO:0004930">
    <property type="term" value="F:G protein-coupled receptor activity"/>
    <property type="evidence" value="ECO:0007669"/>
    <property type="project" value="InterPro"/>
</dbReference>
<dbReference type="Proteomes" id="UP000694388">
    <property type="component" value="Unplaced"/>
</dbReference>
<sequence length="253" mass="28292">MFVCFFILYSCLLPACGGVCKPHTRKNEKTMFSTGDVILGGLFPIRRSVMEHKSDLNCPNLLGLQWAMTMVFAIREINQNASLLPNITLGYIIHDDCYAIPKDLEVGLSFLEAKIHIDEDSKKMCSPKALVGPYSSSQTTVLSTALGLFLLPQVSYGSSCQCLSDKKRFPSFLRTMSSDIHQIRATIMLIHNFAWLYLGSIAIDDDYGRSAMAQFVLEVEQLGLCLAFSEILHQQRWMEVMFSPLSVCLSAIL</sequence>
<evidence type="ECO:0000256" key="6">
    <source>
        <dbReference type="ARBA" id="ARBA00023180"/>
    </source>
</evidence>
<accession>A0A8C4Q3S9</accession>
<comment type="subcellular location">
    <subcellularLocation>
        <location evidence="1">Membrane</location>
        <topology evidence="1">Multi-pass membrane protein</topology>
    </subcellularLocation>
</comment>
<dbReference type="SUPFAM" id="SSF53822">
    <property type="entry name" value="Periplasmic binding protein-like I"/>
    <property type="match status" value="1"/>
</dbReference>
<evidence type="ECO:0000256" key="7">
    <source>
        <dbReference type="SAM" id="SignalP"/>
    </source>
</evidence>
<name>A0A8C4Q3S9_EPTBU</name>
<evidence type="ECO:0000313" key="9">
    <source>
        <dbReference type="Ensembl" id="ENSEBUP00000009590.1"/>
    </source>
</evidence>
<dbReference type="GO" id="GO:0005886">
    <property type="term" value="C:plasma membrane"/>
    <property type="evidence" value="ECO:0007669"/>
    <property type="project" value="TreeGrafter"/>
</dbReference>
<evidence type="ECO:0000256" key="1">
    <source>
        <dbReference type="ARBA" id="ARBA00004141"/>
    </source>
</evidence>
<feature type="chain" id="PRO_5034744321" description="Receptor ligand binding region domain-containing protein" evidence="7">
    <location>
        <begin position="19"/>
        <end position="253"/>
    </location>
</feature>
<evidence type="ECO:0000256" key="4">
    <source>
        <dbReference type="ARBA" id="ARBA00023136"/>
    </source>
</evidence>
<evidence type="ECO:0000259" key="8">
    <source>
        <dbReference type="Pfam" id="PF01094"/>
    </source>
</evidence>
<reference evidence="9" key="2">
    <citation type="submission" date="2025-09" db="UniProtKB">
        <authorList>
            <consortium name="Ensembl"/>
        </authorList>
    </citation>
    <scope>IDENTIFICATION</scope>
</reference>
<evidence type="ECO:0000256" key="3">
    <source>
        <dbReference type="ARBA" id="ARBA00022989"/>
    </source>
</evidence>
<dbReference type="InterPro" id="IPR001828">
    <property type="entry name" value="ANF_lig-bd_rcpt"/>
</dbReference>
<organism evidence="9 10">
    <name type="scientific">Eptatretus burgeri</name>
    <name type="common">Inshore hagfish</name>
    <dbReference type="NCBI Taxonomy" id="7764"/>
    <lineage>
        <taxon>Eukaryota</taxon>
        <taxon>Metazoa</taxon>
        <taxon>Chordata</taxon>
        <taxon>Craniata</taxon>
        <taxon>Vertebrata</taxon>
        <taxon>Cyclostomata</taxon>
        <taxon>Myxini</taxon>
        <taxon>Myxiniformes</taxon>
        <taxon>Myxinidae</taxon>
        <taxon>Eptatretinae</taxon>
        <taxon>Eptatretus</taxon>
    </lineage>
</organism>
<dbReference type="Gene3D" id="3.40.50.2300">
    <property type="match status" value="2"/>
</dbReference>
<dbReference type="Pfam" id="PF01094">
    <property type="entry name" value="ANF_receptor"/>
    <property type="match status" value="1"/>
</dbReference>
<protein>
    <recommendedName>
        <fullName evidence="8">Receptor ligand binding region domain-containing protein</fullName>
    </recommendedName>
</protein>
<evidence type="ECO:0000256" key="2">
    <source>
        <dbReference type="ARBA" id="ARBA00022692"/>
    </source>
</evidence>
<feature type="domain" description="Receptor ligand binding region" evidence="8">
    <location>
        <begin position="66"/>
        <end position="233"/>
    </location>
</feature>
<reference evidence="9" key="1">
    <citation type="submission" date="2025-08" db="UniProtKB">
        <authorList>
            <consortium name="Ensembl"/>
        </authorList>
    </citation>
    <scope>IDENTIFICATION</scope>
</reference>
<keyword evidence="4" id="KW-0472">Membrane</keyword>
<keyword evidence="7" id="KW-0732">Signal</keyword>
<keyword evidence="3" id="KW-1133">Transmembrane helix</keyword>
<dbReference type="AlphaFoldDB" id="A0A8C4Q3S9"/>
<evidence type="ECO:0000313" key="10">
    <source>
        <dbReference type="Proteomes" id="UP000694388"/>
    </source>
</evidence>
<dbReference type="GeneTree" id="ENSGT01150000286997"/>
<feature type="signal peptide" evidence="7">
    <location>
        <begin position="1"/>
        <end position="18"/>
    </location>
</feature>
<dbReference type="PANTHER" id="PTHR24061">
    <property type="entry name" value="CALCIUM-SENSING RECEPTOR-RELATED"/>
    <property type="match status" value="1"/>
</dbReference>
<keyword evidence="10" id="KW-1185">Reference proteome</keyword>
<dbReference type="PANTHER" id="PTHR24061:SF422">
    <property type="entry name" value="G-PROTEIN COUPLED RECEPTORS FAMILY 3 PROFILE DOMAIN-CONTAINING PROTEIN"/>
    <property type="match status" value="1"/>
</dbReference>
<dbReference type="OMA" id="GAIWEQY"/>
<keyword evidence="5" id="KW-0675">Receptor</keyword>
<dbReference type="InterPro" id="IPR000068">
    <property type="entry name" value="GPCR_3_Ca_sens_rcpt-rel"/>
</dbReference>
<keyword evidence="6" id="KW-0325">Glycoprotein</keyword>
<dbReference type="Ensembl" id="ENSEBUT00000010117.1">
    <property type="protein sequence ID" value="ENSEBUP00000009590.1"/>
    <property type="gene ID" value="ENSEBUG00000006161.1"/>
</dbReference>
<evidence type="ECO:0000256" key="5">
    <source>
        <dbReference type="ARBA" id="ARBA00023170"/>
    </source>
</evidence>
<keyword evidence="2" id="KW-0812">Transmembrane</keyword>
<dbReference type="InterPro" id="IPR000337">
    <property type="entry name" value="GPCR_3"/>
</dbReference>